<feature type="domain" description="HTH psq-type" evidence="3">
    <location>
        <begin position="171"/>
        <end position="204"/>
    </location>
</feature>
<dbReference type="AlphaFoldDB" id="A0A8J9YKF2"/>
<evidence type="ECO:0000259" key="3">
    <source>
        <dbReference type="Pfam" id="PF05225"/>
    </source>
</evidence>
<evidence type="ECO:0000256" key="2">
    <source>
        <dbReference type="SAM" id="MobiDB-lite"/>
    </source>
</evidence>
<sequence length="357" mass="41440">MLRQKIIDDIYTLRNKELYPKVEKDVIEDYEYIDNKKKPITPIIIKSKTKSHAALRLPAIKKTTTVKFDNTTPAKMRIGNDNTSFSKTRANKRIRKVKRVRIKKPLEIFYRRGYNKDLLSQRIEWVHCMDMITPLLNGVKVNISNPKRLSPRDATVKSTVEKIKKGRWGSENLKIAIEKVIMKKMTLREAASRYGNPTTTLYDKLKLIRDGSTLRNSSSQCTGIYPFNENIFSDLDYIPSDITNIPIEEVDVEQIRVDHLPPDVPQKISEQIPTSPLLPQNLPRQPSTSKDPDFVRKTIFNISPLPDAAKKRAQTRKRKSEKSQILTSSTYKLILESKKNEKKLKEEKKRQIKQKRL</sequence>
<name>A0A8J9YKF2_9NEOP</name>
<dbReference type="GO" id="GO:0003677">
    <property type="term" value="F:DNA binding"/>
    <property type="evidence" value="ECO:0007669"/>
    <property type="project" value="InterPro"/>
</dbReference>
<evidence type="ECO:0000313" key="5">
    <source>
        <dbReference type="Proteomes" id="UP000838878"/>
    </source>
</evidence>
<dbReference type="InterPro" id="IPR007889">
    <property type="entry name" value="HTH_Psq"/>
</dbReference>
<feature type="compositionally biased region" description="Basic and acidic residues" evidence="2">
    <location>
        <begin position="338"/>
        <end position="349"/>
    </location>
</feature>
<evidence type="ECO:0000313" key="4">
    <source>
        <dbReference type="EMBL" id="CAH0731096.1"/>
    </source>
</evidence>
<dbReference type="OrthoDB" id="7353376at2759"/>
<feature type="region of interest" description="Disordered" evidence="2">
    <location>
        <begin position="338"/>
        <end position="357"/>
    </location>
</feature>
<reference evidence="4" key="1">
    <citation type="submission" date="2021-12" db="EMBL/GenBank/DDBJ databases">
        <authorList>
            <person name="Martin H S."/>
        </authorList>
    </citation>
    <scope>NUCLEOTIDE SEQUENCE</scope>
</reference>
<evidence type="ECO:0000256" key="1">
    <source>
        <dbReference type="ARBA" id="ARBA00004123"/>
    </source>
</evidence>
<dbReference type="Proteomes" id="UP000838878">
    <property type="component" value="Chromosome 9"/>
</dbReference>
<feature type="compositionally biased region" description="Basic residues" evidence="2">
    <location>
        <begin position="311"/>
        <end position="320"/>
    </location>
</feature>
<proteinExistence type="predicted"/>
<gene>
    <name evidence="4" type="ORF">BINO364_LOCUS16007</name>
</gene>
<keyword evidence="5" id="KW-1185">Reference proteome</keyword>
<feature type="compositionally biased region" description="Polar residues" evidence="2">
    <location>
        <begin position="268"/>
        <end position="289"/>
    </location>
</feature>
<feature type="region of interest" description="Disordered" evidence="2">
    <location>
        <begin position="263"/>
        <end position="325"/>
    </location>
</feature>
<accession>A0A8J9YKF2</accession>
<dbReference type="Pfam" id="PF05225">
    <property type="entry name" value="HTH_psq"/>
    <property type="match status" value="1"/>
</dbReference>
<dbReference type="SUPFAM" id="SSF46689">
    <property type="entry name" value="Homeodomain-like"/>
    <property type="match status" value="1"/>
</dbReference>
<organism evidence="4 5">
    <name type="scientific">Brenthis ino</name>
    <name type="common">lesser marbled fritillary</name>
    <dbReference type="NCBI Taxonomy" id="405034"/>
    <lineage>
        <taxon>Eukaryota</taxon>
        <taxon>Metazoa</taxon>
        <taxon>Ecdysozoa</taxon>
        <taxon>Arthropoda</taxon>
        <taxon>Hexapoda</taxon>
        <taxon>Insecta</taxon>
        <taxon>Pterygota</taxon>
        <taxon>Neoptera</taxon>
        <taxon>Endopterygota</taxon>
        <taxon>Lepidoptera</taxon>
        <taxon>Glossata</taxon>
        <taxon>Ditrysia</taxon>
        <taxon>Papilionoidea</taxon>
        <taxon>Nymphalidae</taxon>
        <taxon>Heliconiinae</taxon>
        <taxon>Argynnini</taxon>
        <taxon>Brenthis</taxon>
    </lineage>
</organism>
<comment type="subcellular location">
    <subcellularLocation>
        <location evidence="1">Nucleus</location>
    </subcellularLocation>
</comment>
<feature type="non-terminal residue" evidence="4">
    <location>
        <position position="357"/>
    </location>
</feature>
<protein>
    <recommendedName>
        <fullName evidence="3">HTH psq-type domain-containing protein</fullName>
    </recommendedName>
</protein>
<dbReference type="GO" id="GO:0005634">
    <property type="term" value="C:nucleus"/>
    <property type="evidence" value="ECO:0007669"/>
    <property type="project" value="UniProtKB-SubCell"/>
</dbReference>
<dbReference type="Gene3D" id="1.10.10.60">
    <property type="entry name" value="Homeodomain-like"/>
    <property type="match status" value="1"/>
</dbReference>
<dbReference type="InterPro" id="IPR009057">
    <property type="entry name" value="Homeodomain-like_sf"/>
</dbReference>
<dbReference type="EMBL" id="OV170229">
    <property type="protein sequence ID" value="CAH0731096.1"/>
    <property type="molecule type" value="Genomic_DNA"/>
</dbReference>